<accession>A0A916S7X7</accession>
<keyword evidence="2" id="KW-1185">Reference proteome</keyword>
<evidence type="ECO:0000313" key="2">
    <source>
        <dbReference type="Proteomes" id="UP000613512"/>
    </source>
</evidence>
<reference evidence="1" key="2">
    <citation type="submission" date="2020-09" db="EMBL/GenBank/DDBJ databases">
        <authorList>
            <person name="Sun Q."/>
            <person name="Zhou Y."/>
        </authorList>
    </citation>
    <scope>NUCLEOTIDE SEQUENCE</scope>
    <source>
        <strain evidence="1">CGMCC 1.12408</strain>
    </source>
</reference>
<comment type="caution">
    <text evidence="1">The sequence shown here is derived from an EMBL/GenBank/DDBJ whole genome shotgun (WGS) entry which is preliminary data.</text>
</comment>
<dbReference type="EMBL" id="BMEY01000021">
    <property type="protein sequence ID" value="GGA87702.1"/>
    <property type="molecule type" value="Genomic_DNA"/>
</dbReference>
<evidence type="ECO:0000313" key="1">
    <source>
        <dbReference type="EMBL" id="GGA87702.1"/>
    </source>
</evidence>
<evidence type="ECO:0008006" key="3">
    <source>
        <dbReference type="Google" id="ProtNLM"/>
    </source>
</evidence>
<dbReference type="RefSeq" id="WP_268237936.1">
    <property type="nucleotide sequence ID" value="NZ_BMEY01000021.1"/>
</dbReference>
<gene>
    <name evidence="1" type="ORF">GCM10008025_33070</name>
</gene>
<organism evidence="1 2">
    <name type="scientific">Ornithinibacillus halotolerans</name>
    <dbReference type="NCBI Taxonomy" id="1274357"/>
    <lineage>
        <taxon>Bacteria</taxon>
        <taxon>Bacillati</taxon>
        <taxon>Bacillota</taxon>
        <taxon>Bacilli</taxon>
        <taxon>Bacillales</taxon>
        <taxon>Bacillaceae</taxon>
        <taxon>Ornithinibacillus</taxon>
    </lineage>
</organism>
<proteinExistence type="predicted"/>
<sequence>MVSVFITIITLLILIILLAIRANSLNDGIQYEEIQKTDDNDIN</sequence>
<dbReference type="AlphaFoldDB" id="A0A916S7X7"/>
<dbReference type="Proteomes" id="UP000613512">
    <property type="component" value="Unassembled WGS sequence"/>
</dbReference>
<name>A0A916S7X7_9BACI</name>
<reference evidence="1" key="1">
    <citation type="journal article" date="2014" name="Int. J. Syst. Evol. Microbiol.">
        <title>Complete genome sequence of Corynebacterium casei LMG S-19264T (=DSM 44701T), isolated from a smear-ripened cheese.</title>
        <authorList>
            <consortium name="US DOE Joint Genome Institute (JGI-PGF)"/>
            <person name="Walter F."/>
            <person name="Albersmeier A."/>
            <person name="Kalinowski J."/>
            <person name="Ruckert C."/>
        </authorList>
    </citation>
    <scope>NUCLEOTIDE SEQUENCE</scope>
    <source>
        <strain evidence="1">CGMCC 1.12408</strain>
    </source>
</reference>
<protein>
    <recommendedName>
        <fullName evidence="3">YtzI protein</fullName>
    </recommendedName>
</protein>